<dbReference type="OrthoDB" id="6732254at2759"/>
<dbReference type="InterPro" id="IPR009003">
    <property type="entry name" value="Peptidase_S1_PA"/>
</dbReference>
<keyword evidence="3" id="KW-0645">Protease</keyword>
<dbReference type="PANTHER" id="PTHR24264">
    <property type="entry name" value="TRYPSIN-RELATED"/>
    <property type="match status" value="1"/>
</dbReference>
<keyword evidence="6" id="KW-1015">Disulfide bond</keyword>
<feature type="domain" description="Peptidase S1" evidence="8">
    <location>
        <begin position="60"/>
        <end position="174"/>
    </location>
</feature>
<dbReference type="AlphaFoldDB" id="A0A4U5MJS2"/>
<dbReference type="Pfam" id="PF00089">
    <property type="entry name" value="Trypsin"/>
    <property type="match status" value="1"/>
</dbReference>
<dbReference type="GO" id="GO:0004252">
    <property type="term" value="F:serine-type endopeptidase activity"/>
    <property type="evidence" value="ECO:0007669"/>
    <property type="project" value="InterPro"/>
</dbReference>
<dbReference type="PANTHER" id="PTHR24264:SF65">
    <property type="entry name" value="SRCR DOMAIN-CONTAINING PROTEIN"/>
    <property type="match status" value="1"/>
</dbReference>
<evidence type="ECO:0000313" key="9">
    <source>
        <dbReference type="EMBL" id="TKR69640.1"/>
    </source>
</evidence>
<gene>
    <name evidence="9" type="ORF">L596_021776</name>
</gene>
<evidence type="ECO:0000259" key="8">
    <source>
        <dbReference type="Pfam" id="PF00089"/>
    </source>
</evidence>
<feature type="signal peptide" evidence="7">
    <location>
        <begin position="1"/>
        <end position="17"/>
    </location>
</feature>
<evidence type="ECO:0000256" key="1">
    <source>
        <dbReference type="ARBA" id="ARBA00004613"/>
    </source>
</evidence>
<comment type="caution">
    <text evidence="9">The sequence shown here is derived from an EMBL/GenBank/DDBJ whole genome shotgun (WGS) entry which is preliminary data.</text>
</comment>
<keyword evidence="4" id="KW-0378">Hydrolase</keyword>
<keyword evidence="10" id="KW-1185">Reference proteome</keyword>
<dbReference type="FunFam" id="2.40.10.10:FF:000068">
    <property type="entry name" value="transmembrane protease serine 2"/>
    <property type="match status" value="1"/>
</dbReference>
<name>A0A4U5MJS2_STECR</name>
<accession>A0A4U5MJS2</accession>
<keyword evidence="5" id="KW-0720">Serine protease</keyword>
<sequence length="185" mass="21090">MRLLILLGFMVICSAQAHFPYEATCGPVENDWMSSSSDSIDRCQYTYLVHIEADVNHNGHPEKIECTGILLETGHVLTSAHCFDKQPDISHYTLFFGLFDKEDKTDENVQIRKAVDNTIYPDYEQGQEESDVALIQVEADVDFTAAVQPAMIFRDDRFLWEHTKAHVVGYGIKNDFLIKKLKICV</sequence>
<dbReference type="GO" id="GO:0006508">
    <property type="term" value="P:proteolysis"/>
    <property type="evidence" value="ECO:0007669"/>
    <property type="project" value="UniProtKB-KW"/>
</dbReference>
<evidence type="ECO:0000256" key="6">
    <source>
        <dbReference type="ARBA" id="ARBA00023157"/>
    </source>
</evidence>
<evidence type="ECO:0000256" key="7">
    <source>
        <dbReference type="SAM" id="SignalP"/>
    </source>
</evidence>
<evidence type="ECO:0000256" key="4">
    <source>
        <dbReference type="ARBA" id="ARBA00022801"/>
    </source>
</evidence>
<evidence type="ECO:0000256" key="5">
    <source>
        <dbReference type="ARBA" id="ARBA00022825"/>
    </source>
</evidence>
<dbReference type="InterPro" id="IPR001254">
    <property type="entry name" value="Trypsin_dom"/>
</dbReference>
<dbReference type="EMBL" id="AZBU02000007">
    <property type="protein sequence ID" value="TKR69640.1"/>
    <property type="molecule type" value="Genomic_DNA"/>
</dbReference>
<dbReference type="Gene3D" id="2.40.10.10">
    <property type="entry name" value="Trypsin-like serine proteases"/>
    <property type="match status" value="1"/>
</dbReference>
<evidence type="ECO:0000313" key="10">
    <source>
        <dbReference type="Proteomes" id="UP000298663"/>
    </source>
</evidence>
<reference evidence="9 10" key="2">
    <citation type="journal article" date="2019" name="G3 (Bethesda)">
        <title>Hybrid Assembly of the Genome of the Entomopathogenic Nematode Steinernema carpocapsae Identifies the X-Chromosome.</title>
        <authorList>
            <person name="Serra L."/>
            <person name="Macchietto M."/>
            <person name="Macias-Munoz A."/>
            <person name="McGill C.J."/>
            <person name="Rodriguez I.M."/>
            <person name="Rodriguez B."/>
            <person name="Murad R."/>
            <person name="Mortazavi A."/>
        </authorList>
    </citation>
    <scope>NUCLEOTIDE SEQUENCE [LARGE SCALE GENOMIC DNA]</scope>
    <source>
        <strain evidence="9 10">ALL</strain>
    </source>
</reference>
<protein>
    <recommendedName>
        <fullName evidence="8">Peptidase S1 domain-containing protein</fullName>
    </recommendedName>
</protein>
<dbReference type="STRING" id="34508.A0A4U5MJS2"/>
<comment type="subcellular location">
    <subcellularLocation>
        <location evidence="1">Secreted</location>
    </subcellularLocation>
</comment>
<dbReference type="GO" id="GO:0005615">
    <property type="term" value="C:extracellular space"/>
    <property type="evidence" value="ECO:0007669"/>
    <property type="project" value="TreeGrafter"/>
</dbReference>
<dbReference type="InterPro" id="IPR050127">
    <property type="entry name" value="Serine_Proteases_S1"/>
</dbReference>
<evidence type="ECO:0000256" key="2">
    <source>
        <dbReference type="ARBA" id="ARBA00022525"/>
    </source>
</evidence>
<proteinExistence type="predicted"/>
<organism evidence="9 10">
    <name type="scientific">Steinernema carpocapsae</name>
    <name type="common">Entomopathogenic nematode</name>
    <dbReference type="NCBI Taxonomy" id="34508"/>
    <lineage>
        <taxon>Eukaryota</taxon>
        <taxon>Metazoa</taxon>
        <taxon>Ecdysozoa</taxon>
        <taxon>Nematoda</taxon>
        <taxon>Chromadorea</taxon>
        <taxon>Rhabditida</taxon>
        <taxon>Tylenchina</taxon>
        <taxon>Panagrolaimomorpha</taxon>
        <taxon>Strongyloidoidea</taxon>
        <taxon>Steinernematidae</taxon>
        <taxon>Steinernema</taxon>
    </lineage>
</organism>
<dbReference type="Proteomes" id="UP000298663">
    <property type="component" value="Unassembled WGS sequence"/>
</dbReference>
<feature type="chain" id="PRO_5020660121" description="Peptidase S1 domain-containing protein" evidence="7">
    <location>
        <begin position="18"/>
        <end position="185"/>
    </location>
</feature>
<evidence type="ECO:0000256" key="3">
    <source>
        <dbReference type="ARBA" id="ARBA00022670"/>
    </source>
</evidence>
<keyword evidence="7" id="KW-0732">Signal</keyword>
<dbReference type="InterPro" id="IPR043504">
    <property type="entry name" value="Peptidase_S1_PA_chymotrypsin"/>
</dbReference>
<keyword evidence="2" id="KW-0964">Secreted</keyword>
<reference evidence="9 10" key="1">
    <citation type="journal article" date="2015" name="Genome Biol.">
        <title>Comparative genomics of Steinernema reveals deeply conserved gene regulatory networks.</title>
        <authorList>
            <person name="Dillman A.R."/>
            <person name="Macchietto M."/>
            <person name="Porter C.F."/>
            <person name="Rogers A."/>
            <person name="Williams B."/>
            <person name="Antoshechkin I."/>
            <person name="Lee M.M."/>
            <person name="Goodwin Z."/>
            <person name="Lu X."/>
            <person name="Lewis E.E."/>
            <person name="Goodrich-Blair H."/>
            <person name="Stock S.P."/>
            <person name="Adams B.J."/>
            <person name="Sternberg P.W."/>
            <person name="Mortazavi A."/>
        </authorList>
    </citation>
    <scope>NUCLEOTIDE SEQUENCE [LARGE SCALE GENOMIC DNA]</scope>
    <source>
        <strain evidence="9 10">ALL</strain>
    </source>
</reference>
<dbReference type="SUPFAM" id="SSF50494">
    <property type="entry name" value="Trypsin-like serine proteases"/>
    <property type="match status" value="1"/>
</dbReference>